<evidence type="ECO:0000256" key="3">
    <source>
        <dbReference type="ARBA" id="ARBA00023157"/>
    </source>
</evidence>
<protein>
    <submittedName>
        <fullName evidence="7">Thiol:disulfide interchange protein CycY</fullName>
    </submittedName>
</protein>
<comment type="subcellular location">
    <subcellularLocation>
        <location evidence="1">Cell envelope</location>
    </subcellularLocation>
</comment>
<gene>
    <name evidence="7" type="primary">cycY</name>
    <name evidence="7" type="ORF">Mgrana_01878</name>
</gene>
<keyword evidence="5" id="KW-0812">Transmembrane</keyword>
<dbReference type="InterPro" id="IPR036249">
    <property type="entry name" value="Thioredoxin-like_sf"/>
</dbReference>
<name>A0A399FAC2_9DEIN</name>
<keyword evidence="5" id="KW-0472">Membrane</keyword>
<evidence type="ECO:0000256" key="1">
    <source>
        <dbReference type="ARBA" id="ARBA00004196"/>
    </source>
</evidence>
<organism evidence="7 8">
    <name type="scientific">Meiothermus granaticius NBRC 107808</name>
    <dbReference type="NCBI Taxonomy" id="1227551"/>
    <lineage>
        <taxon>Bacteria</taxon>
        <taxon>Thermotogati</taxon>
        <taxon>Deinococcota</taxon>
        <taxon>Deinococci</taxon>
        <taxon>Thermales</taxon>
        <taxon>Thermaceae</taxon>
        <taxon>Meiothermus</taxon>
    </lineage>
</organism>
<keyword evidence="3" id="KW-1015">Disulfide bond</keyword>
<dbReference type="GO" id="GO:0016491">
    <property type="term" value="F:oxidoreductase activity"/>
    <property type="evidence" value="ECO:0007669"/>
    <property type="project" value="InterPro"/>
</dbReference>
<dbReference type="AlphaFoldDB" id="A0A399FAC2"/>
<evidence type="ECO:0000259" key="6">
    <source>
        <dbReference type="PROSITE" id="PS51352"/>
    </source>
</evidence>
<dbReference type="PANTHER" id="PTHR42852">
    <property type="entry name" value="THIOL:DISULFIDE INTERCHANGE PROTEIN DSBE"/>
    <property type="match status" value="1"/>
</dbReference>
<evidence type="ECO:0000256" key="4">
    <source>
        <dbReference type="ARBA" id="ARBA00023284"/>
    </source>
</evidence>
<dbReference type="PANTHER" id="PTHR42852:SF6">
    <property type="entry name" value="THIOL:DISULFIDE INTERCHANGE PROTEIN DSBE"/>
    <property type="match status" value="1"/>
</dbReference>
<dbReference type="InterPro" id="IPR000866">
    <property type="entry name" value="AhpC/TSA"/>
</dbReference>
<feature type="domain" description="Thioredoxin" evidence="6">
    <location>
        <begin position="35"/>
        <end position="179"/>
    </location>
</feature>
<keyword evidence="2" id="KW-0201">Cytochrome c-type biogenesis</keyword>
<dbReference type="InterPro" id="IPR050553">
    <property type="entry name" value="Thioredoxin_ResA/DsbE_sf"/>
</dbReference>
<dbReference type="GO" id="GO:0030313">
    <property type="term" value="C:cell envelope"/>
    <property type="evidence" value="ECO:0007669"/>
    <property type="project" value="UniProtKB-SubCell"/>
</dbReference>
<evidence type="ECO:0000256" key="2">
    <source>
        <dbReference type="ARBA" id="ARBA00022748"/>
    </source>
</evidence>
<dbReference type="GO" id="GO:0016209">
    <property type="term" value="F:antioxidant activity"/>
    <property type="evidence" value="ECO:0007669"/>
    <property type="project" value="InterPro"/>
</dbReference>
<dbReference type="CDD" id="cd02966">
    <property type="entry name" value="TlpA_like_family"/>
    <property type="match status" value="1"/>
</dbReference>
<dbReference type="InterPro" id="IPR013766">
    <property type="entry name" value="Thioredoxin_domain"/>
</dbReference>
<evidence type="ECO:0000313" key="8">
    <source>
        <dbReference type="Proteomes" id="UP000266178"/>
    </source>
</evidence>
<dbReference type="EMBL" id="QWLB01000023">
    <property type="protein sequence ID" value="RIH92209.1"/>
    <property type="molecule type" value="Genomic_DNA"/>
</dbReference>
<proteinExistence type="predicted"/>
<dbReference type="Pfam" id="PF00578">
    <property type="entry name" value="AhpC-TSA"/>
    <property type="match status" value="1"/>
</dbReference>
<sequence length="179" mass="19872">MNMQRFLWPLVIVLAVGALFLWGLRRSNPTALPSVLVGKPAPAFTLPVLPPYQAEWGRELELSELVGKKPILINFWASWCIPCQQEGPVLSAFWQQNKDKIMVLGINTQERNPSDALSFIQQYGLGFPSVQDNGRMYIEYGTYGVPETFLIDTSGKVRLRHVGPVSQADLAAMLKQGGG</sequence>
<feature type="transmembrane region" description="Helical" evidence="5">
    <location>
        <begin position="6"/>
        <end position="24"/>
    </location>
</feature>
<dbReference type="Gene3D" id="3.40.30.10">
    <property type="entry name" value="Glutaredoxin"/>
    <property type="match status" value="1"/>
</dbReference>
<dbReference type="GO" id="GO:0017004">
    <property type="term" value="P:cytochrome complex assembly"/>
    <property type="evidence" value="ECO:0007669"/>
    <property type="project" value="UniProtKB-KW"/>
</dbReference>
<keyword evidence="4" id="KW-0676">Redox-active center</keyword>
<dbReference type="SUPFAM" id="SSF52833">
    <property type="entry name" value="Thioredoxin-like"/>
    <property type="match status" value="1"/>
</dbReference>
<keyword evidence="8" id="KW-1185">Reference proteome</keyword>
<comment type="caution">
    <text evidence="7">The sequence shown here is derived from an EMBL/GenBank/DDBJ whole genome shotgun (WGS) entry which is preliminary data.</text>
</comment>
<evidence type="ECO:0000256" key="5">
    <source>
        <dbReference type="SAM" id="Phobius"/>
    </source>
</evidence>
<keyword evidence="5" id="KW-1133">Transmembrane helix</keyword>
<reference evidence="7 8" key="1">
    <citation type="submission" date="2018-08" db="EMBL/GenBank/DDBJ databases">
        <title>Meiothermus granaticius genome AF-68 sequencing project.</title>
        <authorList>
            <person name="Da Costa M.S."/>
            <person name="Albuquerque L."/>
            <person name="Raposo P."/>
            <person name="Froufe H.J.C."/>
            <person name="Barroso C.S."/>
            <person name="Egas C."/>
        </authorList>
    </citation>
    <scope>NUCLEOTIDE SEQUENCE [LARGE SCALE GENOMIC DNA]</scope>
    <source>
        <strain evidence="7 8">AF-68</strain>
    </source>
</reference>
<dbReference type="Proteomes" id="UP000266178">
    <property type="component" value="Unassembled WGS sequence"/>
</dbReference>
<evidence type="ECO:0000313" key="7">
    <source>
        <dbReference type="EMBL" id="RIH92209.1"/>
    </source>
</evidence>
<dbReference type="PROSITE" id="PS51352">
    <property type="entry name" value="THIOREDOXIN_2"/>
    <property type="match status" value="1"/>
</dbReference>
<accession>A0A399FAC2</accession>